<name>A0AAW2EJD0_9HYME</name>
<gene>
    <name evidence="2" type="ORF">PUN28_018036</name>
</gene>
<keyword evidence="3" id="KW-1185">Reference proteome</keyword>
<proteinExistence type="predicted"/>
<feature type="transmembrane region" description="Helical" evidence="1">
    <location>
        <begin position="124"/>
        <end position="144"/>
    </location>
</feature>
<keyword evidence="1" id="KW-0812">Transmembrane</keyword>
<dbReference type="AlphaFoldDB" id="A0AAW2EJD0"/>
<accession>A0AAW2EJD0</accession>
<feature type="transmembrane region" description="Helical" evidence="1">
    <location>
        <begin position="165"/>
        <end position="184"/>
    </location>
</feature>
<evidence type="ECO:0000313" key="2">
    <source>
        <dbReference type="EMBL" id="KAL0102479.1"/>
    </source>
</evidence>
<protein>
    <submittedName>
        <fullName evidence="2">Uncharacterized protein</fullName>
    </submittedName>
</protein>
<evidence type="ECO:0000256" key="1">
    <source>
        <dbReference type="SAM" id="Phobius"/>
    </source>
</evidence>
<organism evidence="2 3">
    <name type="scientific">Cardiocondyla obscurior</name>
    <dbReference type="NCBI Taxonomy" id="286306"/>
    <lineage>
        <taxon>Eukaryota</taxon>
        <taxon>Metazoa</taxon>
        <taxon>Ecdysozoa</taxon>
        <taxon>Arthropoda</taxon>
        <taxon>Hexapoda</taxon>
        <taxon>Insecta</taxon>
        <taxon>Pterygota</taxon>
        <taxon>Neoptera</taxon>
        <taxon>Endopterygota</taxon>
        <taxon>Hymenoptera</taxon>
        <taxon>Apocrita</taxon>
        <taxon>Aculeata</taxon>
        <taxon>Formicoidea</taxon>
        <taxon>Formicidae</taxon>
        <taxon>Myrmicinae</taxon>
        <taxon>Cardiocondyla</taxon>
    </lineage>
</organism>
<sequence>MLNSSRSHRCLGNALFILHPQKIDCRRHKIIVKSKSDFERSETYLLRERIFCPKHGRGGEKTVSGWILKRTRLQSRVDRTSIARAKNIFQLKSLKSSTRNLSSTLFSKPSVNPVSDLNIKKNFFLYYTCIYYIYFIFIVLLFSFNLRLSIQSSNIIKSKNKILKILRISIVLILIFHKLLYEFLCLQKYKGKILFGTDWNDFQ</sequence>
<evidence type="ECO:0000313" key="3">
    <source>
        <dbReference type="Proteomes" id="UP001430953"/>
    </source>
</evidence>
<comment type="caution">
    <text evidence="2">The sequence shown here is derived from an EMBL/GenBank/DDBJ whole genome shotgun (WGS) entry which is preliminary data.</text>
</comment>
<dbReference type="EMBL" id="JADYXP020000022">
    <property type="protein sequence ID" value="KAL0102479.1"/>
    <property type="molecule type" value="Genomic_DNA"/>
</dbReference>
<reference evidence="2 3" key="1">
    <citation type="submission" date="2023-03" db="EMBL/GenBank/DDBJ databases">
        <title>High recombination rates correlate with genetic variation in Cardiocondyla obscurior ants.</title>
        <authorList>
            <person name="Errbii M."/>
        </authorList>
    </citation>
    <scope>NUCLEOTIDE SEQUENCE [LARGE SCALE GENOMIC DNA]</scope>
    <source>
        <strain evidence="2">Alpha-2009</strain>
        <tissue evidence="2">Whole body</tissue>
    </source>
</reference>
<dbReference type="Proteomes" id="UP001430953">
    <property type="component" value="Unassembled WGS sequence"/>
</dbReference>
<keyword evidence="1" id="KW-0472">Membrane</keyword>
<keyword evidence="1" id="KW-1133">Transmembrane helix</keyword>